<evidence type="ECO:0000256" key="1">
    <source>
        <dbReference type="ARBA" id="ARBA00004571"/>
    </source>
</evidence>
<evidence type="ECO:0000256" key="2">
    <source>
        <dbReference type="ARBA" id="ARBA00022448"/>
    </source>
</evidence>
<accession>A0A918TEF8</accession>
<gene>
    <name evidence="12" type="primary">nicT</name>
    <name evidence="12" type="ORF">GCM10007100_08050</name>
</gene>
<keyword evidence="4 8" id="KW-0812">Transmembrane</keyword>
<dbReference type="Gene3D" id="2.40.170.20">
    <property type="entry name" value="TonB-dependent receptor, beta-barrel domain"/>
    <property type="match status" value="1"/>
</dbReference>
<dbReference type="PROSITE" id="PS52016">
    <property type="entry name" value="TONB_DEPENDENT_REC_3"/>
    <property type="match status" value="1"/>
</dbReference>
<dbReference type="Pfam" id="PF07715">
    <property type="entry name" value="Plug"/>
    <property type="match status" value="1"/>
</dbReference>
<sequence>MGVSALEETIVTGKAQDVIGEVTTSTQGQANNEELSQRPFLRRGELLEVVPGVIITQHAGGGKANQYFVRGYNLDHGTDFHIGVDGMPGNYRTHAHGQGYADLNFIVPEFVERLDYFKGPFFAEYGDLSTAGGADYTLIPYLEQGIASFSYGENDYYRALLGNSWEAGGGFFTFGGEFTHEDGPWLRGNDYNRYNGLIKWYTGDEDNFLSLTALFHTGEWNSSDQIPLRAVESGLLDEYGAIDDTTGGDTERHSLSFKSKRTEGDWVFRTEAWVGHYALDLFSNFTYFTDPVNGDQFEQEEERIFAGLNIAADWSHGLGSLESRSTLGFQTQHDWIDDIGLYTTNARVRNGVTNVDDVYQGSYGIYFENETRLTDWARVILGARGDFFHFDVESGDNPADTSHDWDAIFSPKAGLVLGPWNETEFYLNAGMGFHSNDARGVTAAIDPVDALVRTRGAEVGMRTRAIEGVSASIGLWWLDSDSEFVYVGDEGTTEAGPASERYGVEASIYWRPHECFTFDAEYAWSYAQADVGPGEFSAIDNSVPHMASAGVTIGGDYGWFGSLRGRYFSRRPLLGESSKTKSRESIQVNCRVGYRWENLEVSLDVLNILDREDRDIEYFYESQLPGEAAPVEGIHYHPAEPRQIRANVTYRW</sequence>
<reference evidence="12" key="2">
    <citation type="submission" date="2020-09" db="EMBL/GenBank/DDBJ databases">
        <authorList>
            <person name="Sun Q."/>
            <person name="Kim S."/>
        </authorList>
    </citation>
    <scope>NUCLEOTIDE SEQUENCE</scope>
    <source>
        <strain evidence="12">KCTC 12988</strain>
    </source>
</reference>
<dbReference type="PANTHER" id="PTHR30069:SF36">
    <property type="entry name" value="BLL6948 PROTEIN"/>
    <property type="match status" value="1"/>
</dbReference>
<name>A0A918TEF8_9BACT</name>
<dbReference type="InterPro" id="IPR012910">
    <property type="entry name" value="Plug_dom"/>
</dbReference>
<dbReference type="Pfam" id="PF00593">
    <property type="entry name" value="TonB_dep_Rec_b-barrel"/>
    <property type="match status" value="1"/>
</dbReference>
<evidence type="ECO:0000256" key="7">
    <source>
        <dbReference type="ARBA" id="ARBA00023237"/>
    </source>
</evidence>
<evidence type="ECO:0000313" key="12">
    <source>
        <dbReference type="EMBL" id="GHC45188.1"/>
    </source>
</evidence>
<keyword evidence="2 8" id="KW-0813">Transport</keyword>
<dbReference type="GO" id="GO:0015344">
    <property type="term" value="F:siderophore uptake transmembrane transporter activity"/>
    <property type="evidence" value="ECO:0007669"/>
    <property type="project" value="TreeGrafter"/>
</dbReference>
<dbReference type="InterPro" id="IPR000531">
    <property type="entry name" value="Beta-barrel_TonB"/>
</dbReference>
<dbReference type="InterPro" id="IPR039426">
    <property type="entry name" value="TonB-dep_rcpt-like"/>
</dbReference>
<feature type="domain" description="TonB-dependent receptor-like beta-barrel" evidence="10">
    <location>
        <begin position="188"/>
        <end position="608"/>
    </location>
</feature>
<dbReference type="InterPro" id="IPR036942">
    <property type="entry name" value="Beta-barrel_TonB_sf"/>
</dbReference>
<keyword evidence="13" id="KW-1185">Reference proteome</keyword>
<proteinExistence type="inferred from homology"/>
<protein>
    <submittedName>
        <fullName evidence="12">TonB-dependent receptor</fullName>
    </submittedName>
</protein>
<keyword evidence="12" id="KW-0675">Receptor</keyword>
<keyword evidence="3 8" id="KW-1134">Transmembrane beta strand</keyword>
<evidence type="ECO:0000256" key="4">
    <source>
        <dbReference type="ARBA" id="ARBA00022692"/>
    </source>
</evidence>
<feature type="domain" description="TonB-dependent receptor plug" evidence="11">
    <location>
        <begin position="30"/>
        <end position="132"/>
    </location>
</feature>
<dbReference type="GO" id="GO:0009279">
    <property type="term" value="C:cell outer membrane"/>
    <property type="evidence" value="ECO:0007669"/>
    <property type="project" value="UniProtKB-SubCell"/>
</dbReference>
<comment type="subcellular location">
    <subcellularLocation>
        <location evidence="1 8">Cell outer membrane</location>
        <topology evidence="1 8">Multi-pass membrane protein</topology>
    </subcellularLocation>
</comment>
<evidence type="ECO:0000256" key="3">
    <source>
        <dbReference type="ARBA" id="ARBA00022452"/>
    </source>
</evidence>
<evidence type="ECO:0000259" key="11">
    <source>
        <dbReference type="Pfam" id="PF07715"/>
    </source>
</evidence>
<evidence type="ECO:0000313" key="13">
    <source>
        <dbReference type="Proteomes" id="UP000644507"/>
    </source>
</evidence>
<dbReference type="EMBL" id="BMXI01000003">
    <property type="protein sequence ID" value="GHC45188.1"/>
    <property type="molecule type" value="Genomic_DNA"/>
</dbReference>
<dbReference type="PANTHER" id="PTHR30069">
    <property type="entry name" value="TONB-DEPENDENT OUTER MEMBRANE RECEPTOR"/>
    <property type="match status" value="1"/>
</dbReference>
<dbReference type="Proteomes" id="UP000644507">
    <property type="component" value="Unassembled WGS sequence"/>
</dbReference>
<keyword evidence="6 8" id="KW-0472">Membrane</keyword>
<dbReference type="SUPFAM" id="SSF56935">
    <property type="entry name" value="Porins"/>
    <property type="match status" value="1"/>
</dbReference>
<keyword evidence="5 9" id="KW-0798">TonB box</keyword>
<comment type="similarity">
    <text evidence="8 9">Belongs to the TonB-dependent receptor family.</text>
</comment>
<dbReference type="InterPro" id="IPR037066">
    <property type="entry name" value="Plug_dom_sf"/>
</dbReference>
<evidence type="ECO:0000256" key="9">
    <source>
        <dbReference type="RuleBase" id="RU003357"/>
    </source>
</evidence>
<keyword evidence="7 8" id="KW-0998">Cell outer membrane</keyword>
<evidence type="ECO:0000259" key="10">
    <source>
        <dbReference type="Pfam" id="PF00593"/>
    </source>
</evidence>
<reference evidence="12" key="1">
    <citation type="journal article" date="2014" name="Int. J. Syst. Evol. Microbiol.">
        <title>Complete genome sequence of Corynebacterium casei LMG S-19264T (=DSM 44701T), isolated from a smear-ripened cheese.</title>
        <authorList>
            <consortium name="US DOE Joint Genome Institute (JGI-PGF)"/>
            <person name="Walter F."/>
            <person name="Albersmeier A."/>
            <person name="Kalinowski J."/>
            <person name="Ruckert C."/>
        </authorList>
    </citation>
    <scope>NUCLEOTIDE SEQUENCE</scope>
    <source>
        <strain evidence="12">KCTC 12988</strain>
    </source>
</reference>
<evidence type="ECO:0000256" key="8">
    <source>
        <dbReference type="PROSITE-ProRule" id="PRU01360"/>
    </source>
</evidence>
<evidence type="ECO:0000256" key="6">
    <source>
        <dbReference type="ARBA" id="ARBA00023136"/>
    </source>
</evidence>
<dbReference type="AlphaFoldDB" id="A0A918TEF8"/>
<evidence type="ECO:0000256" key="5">
    <source>
        <dbReference type="ARBA" id="ARBA00023077"/>
    </source>
</evidence>
<comment type="caution">
    <text evidence="12">The sequence shown here is derived from an EMBL/GenBank/DDBJ whole genome shotgun (WGS) entry which is preliminary data.</text>
</comment>
<dbReference type="Gene3D" id="2.170.130.10">
    <property type="entry name" value="TonB-dependent receptor, plug domain"/>
    <property type="match status" value="1"/>
</dbReference>
<dbReference type="GO" id="GO:0044718">
    <property type="term" value="P:siderophore transmembrane transport"/>
    <property type="evidence" value="ECO:0007669"/>
    <property type="project" value="TreeGrafter"/>
</dbReference>
<organism evidence="12 13">
    <name type="scientific">Roseibacillus persicicus</name>
    <dbReference type="NCBI Taxonomy" id="454148"/>
    <lineage>
        <taxon>Bacteria</taxon>
        <taxon>Pseudomonadati</taxon>
        <taxon>Verrucomicrobiota</taxon>
        <taxon>Verrucomicrobiia</taxon>
        <taxon>Verrucomicrobiales</taxon>
        <taxon>Verrucomicrobiaceae</taxon>
        <taxon>Roseibacillus</taxon>
    </lineage>
</organism>